<keyword evidence="2 4" id="KW-0238">DNA-binding</keyword>
<reference evidence="6 7" key="1">
    <citation type="submission" date="2016-10" db="EMBL/GenBank/DDBJ databases">
        <authorList>
            <person name="de Groot N.N."/>
        </authorList>
    </citation>
    <scope>NUCLEOTIDE SEQUENCE [LARGE SCALE GENOMIC DNA]</scope>
    <source>
        <strain evidence="6 7">CGMCC 4.6533</strain>
    </source>
</reference>
<dbReference type="EMBL" id="FNDJ01000003">
    <property type="protein sequence ID" value="SDH88916.1"/>
    <property type="molecule type" value="Genomic_DNA"/>
</dbReference>
<dbReference type="PANTHER" id="PTHR30055">
    <property type="entry name" value="HTH-TYPE TRANSCRIPTIONAL REGULATOR RUTR"/>
    <property type="match status" value="1"/>
</dbReference>
<accession>A0A1G8G3U7</accession>
<organism evidence="6 7">
    <name type="scientific">Nonomuraea jiangxiensis</name>
    <dbReference type="NCBI Taxonomy" id="633440"/>
    <lineage>
        <taxon>Bacteria</taxon>
        <taxon>Bacillati</taxon>
        <taxon>Actinomycetota</taxon>
        <taxon>Actinomycetes</taxon>
        <taxon>Streptosporangiales</taxon>
        <taxon>Streptosporangiaceae</taxon>
        <taxon>Nonomuraea</taxon>
    </lineage>
</organism>
<feature type="DNA-binding region" description="H-T-H motif" evidence="4">
    <location>
        <begin position="32"/>
        <end position="51"/>
    </location>
</feature>
<feature type="domain" description="HTH tetR-type" evidence="5">
    <location>
        <begin position="10"/>
        <end position="69"/>
    </location>
</feature>
<dbReference type="Gene3D" id="1.10.357.10">
    <property type="entry name" value="Tetracycline Repressor, domain 2"/>
    <property type="match status" value="1"/>
</dbReference>
<proteinExistence type="predicted"/>
<evidence type="ECO:0000313" key="7">
    <source>
        <dbReference type="Proteomes" id="UP000199202"/>
    </source>
</evidence>
<evidence type="ECO:0000259" key="5">
    <source>
        <dbReference type="PROSITE" id="PS50977"/>
    </source>
</evidence>
<dbReference type="InterPro" id="IPR050109">
    <property type="entry name" value="HTH-type_TetR-like_transc_reg"/>
</dbReference>
<dbReference type="GO" id="GO:0003700">
    <property type="term" value="F:DNA-binding transcription factor activity"/>
    <property type="evidence" value="ECO:0007669"/>
    <property type="project" value="TreeGrafter"/>
</dbReference>
<evidence type="ECO:0000256" key="2">
    <source>
        <dbReference type="ARBA" id="ARBA00023125"/>
    </source>
</evidence>
<evidence type="ECO:0000313" key="6">
    <source>
        <dbReference type="EMBL" id="SDH88916.1"/>
    </source>
</evidence>
<dbReference type="SUPFAM" id="SSF48498">
    <property type="entry name" value="Tetracyclin repressor-like, C-terminal domain"/>
    <property type="match status" value="1"/>
</dbReference>
<dbReference type="AlphaFoldDB" id="A0A1G8G3U7"/>
<dbReference type="PROSITE" id="PS50977">
    <property type="entry name" value="HTH_TETR_2"/>
    <property type="match status" value="1"/>
</dbReference>
<protein>
    <submittedName>
        <fullName evidence="6">DNA-binding transcriptional regulator, AcrR family</fullName>
    </submittedName>
</protein>
<gene>
    <name evidence="6" type="ORF">SAMN05421869_103521</name>
</gene>
<dbReference type="Pfam" id="PF00440">
    <property type="entry name" value="TetR_N"/>
    <property type="match status" value="1"/>
</dbReference>
<dbReference type="RefSeq" id="WP_090930406.1">
    <property type="nucleotide sequence ID" value="NZ_FNDJ01000003.1"/>
</dbReference>
<dbReference type="InterPro" id="IPR036271">
    <property type="entry name" value="Tet_transcr_reg_TetR-rel_C_sf"/>
</dbReference>
<keyword evidence="7" id="KW-1185">Reference proteome</keyword>
<keyword evidence="3" id="KW-0804">Transcription</keyword>
<name>A0A1G8G3U7_9ACTN</name>
<evidence type="ECO:0000256" key="3">
    <source>
        <dbReference type="ARBA" id="ARBA00023163"/>
    </source>
</evidence>
<evidence type="ECO:0000256" key="1">
    <source>
        <dbReference type="ARBA" id="ARBA00023015"/>
    </source>
</evidence>
<dbReference type="InterPro" id="IPR049445">
    <property type="entry name" value="TetR_SbtR-like_C"/>
</dbReference>
<dbReference type="SUPFAM" id="SSF46689">
    <property type="entry name" value="Homeodomain-like"/>
    <property type="match status" value="1"/>
</dbReference>
<dbReference type="PANTHER" id="PTHR30055:SF234">
    <property type="entry name" value="HTH-TYPE TRANSCRIPTIONAL REGULATOR BETI"/>
    <property type="match status" value="1"/>
</dbReference>
<dbReference type="STRING" id="633440.SAMN05421869_103521"/>
<dbReference type="InterPro" id="IPR001647">
    <property type="entry name" value="HTH_TetR"/>
</dbReference>
<dbReference type="Pfam" id="PF21597">
    <property type="entry name" value="TetR_C_43"/>
    <property type="match status" value="1"/>
</dbReference>
<evidence type="ECO:0000256" key="4">
    <source>
        <dbReference type="PROSITE-ProRule" id="PRU00335"/>
    </source>
</evidence>
<dbReference type="PRINTS" id="PR00455">
    <property type="entry name" value="HTHTETR"/>
</dbReference>
<dbReference type="OrthoDB" id="9795011at2"/>
<dbReference type="GO" id="GO:0000976">
    <property type="term" value="F:transcription cis-regulatory region binding"/>
    <property type="evidence" value="ECO:0007669"/>
    <property type="project" value="TreeGrafter"/>
</dbReference>
<sequence>MTVTGRADARRNRAQLLAAAQAAFAEEGLSVPLDAIARRAGVGAGTVYRHFPNKEALFAAVVSERVGLLVEEIAALAGTIGRADPGAAFFAAFERSVEQVAYNKALCESLASDARARVAPDARDRYRAALAALLSRAQEAGAVRPDVTAAEVTSLVAGCAAMAGFTTAGSGRTTSIVMDGLRPASATVTKPNEICCAECGAPVPAAGTGRPARYCGNACRQRAHRRRHTPA</sequence>
<keyword evidence="1" id="KW-0805">Transcription regulation</keyword>
<dbReference type="Proteomes" id="UP000199202">
    <property type="component" value="Unassembled WGS sequence"/>
</dbReference>
<dbReference type="InterPro" id="IPR009057">
    <property type="entry name" value="Homeodomain-like_sf"/>
</dbReference>